<keyword evidence="5" id="KW-0472">Membrane</keyword>
<keyword evidence="4" id="KW-1133">Transmembrane helix</keyword>
<dbReference type="EMBL" id="MU069991">
    <property type="protein sequence ID" value="KAF5830952.1"/>
    <property type="molecule type" value="Genomic_DNA"/>
</dbReference>
<evidence type="ECO:0000256" key="2">
    <source>
        <dbReference type="ARBA" id="ARBA00006824"/>
    </source>
</evidence>
<feature type="compositionally biased region" description="Gly residues" evidence="7">
    <location>
        <begin position="202"/>
        <end position="216"/>
    </location>
</feature>
<feature type="region of interest" description="Disordered" evidence="7">
    <location>
        <begin position="29"/>
        <end position="70"/>
    </location>
</feature>
<organism evidence="8 9">
    <name type="scientific">Dunaliella salina</name>
    <name type="common">Green alga</name>
    <name type="synonym">Protococcus salinus</name>
    <dbReference type="NCBI Taxonomy" id="3046"/>
    <lineage>
        <taxon>Eukaryota</taxon>
        <taxon>Viridiplantae</taxon>
        <taxon>Chlorophyta</taxon>
        <taxon>core chlorophytes</taxon>
        <taxon>Chlorophyceae</taxon>
        <taxon>CS clade</taxon>
        <taxon>Chlamydomonadales</taxon>
        <taxon>Dunaliellaceae</taxon>
        <taxon>Dunaliella</taxon>
    </lineage>
</organism>
<gene>
    <name evidence="8" type="ORF">DUNSADRAFT_13809</name>
</gene>
<evidence type="ECO:0000256" key="3">
    <source>
        <dbReference type="ARBA" id="ARBA00022692"/>
    </source>
</evidence>
<reference evidence="8" key="1">
    <citation type="submission" date="2017-08" db="EMBL/GenBank/DDBJ databases">
        <authorList>
            <person name="Polle J.E."/>
            <person name="Barry K."/>
            <person name="Cushman J."/>
            <person name="Schmutz J."/>
            <person name="Tran D."/>
            <person name="Hathwaick L.T."/>
            <person name="Yim W.C."/>
            <person name="Jenkins J."/>
            <person name="Mckie-Krisberg Z.M."/>
            <person name="Prochnik S."/>
            <person name="Lindquist E."/>
            <person name="Dockter R.B."/>
            <person name="Adam C."/>
            <person name="Molina H."/>
            <person name="Bunkerborg J."/>
            <person name="Jin E."/>
            <person name="Buchheim M."/>
            <person name="Magnuson J."/>
        </authorList>
    </citation>
    <scope>NUCLEOTIDE SEQUENCE</scope>
    <source>
        <strain evidence="8">CCAP 19/18</strain>
    </source>
</reference>
<dbReference type="PANTHER" id="PTHR11266:SF17">
    <property type="entry name" value="PROTEIN MPV17"/>
    <property type="match status" value="1"/>
</dbReference>
<protein>
    <submittedName>
        <fullName evidence="8">Uncharacterized protein</fullName>
    </submittedName>
</protein>
<evidence type="ECO:0000256" key="6">
    <source>
        <dbReference type="RuleBase" id="RU363053"/>
    </source>
</evidence>
<evidence type="ECO:0000256" key="1">
    <source>
        <dbReference type="ARBA" id="ARBA00004141"/>
    </source>
</evidence>
<evidence type="ECO:0000313" key="9">
    <source>
        <dbReference type="Proteomes" id="UP000815325"/>
    </source>
</evidence>
<proteinExistence type="inferred from homology"/>
<dbReference type="InterPro" id="IPR007248">
    <property type="entry name" value="Mpv17_PMP22"/>
</dbReference>
<evidence type="ECO:0000313" key="8">
    <source>
        <dbReference type="EMBL" id="KAF5830952.1"/>
    </source>
</evidence>
<name>A0ABQ7G8L2_DUNSA</name>
<comment type="subcellular location">
    <subcellularLocation>
        <location evidence="1">Membrane</location>
        <topology evidence="1">Multi-pass membrane protein</topology>
    </subcellularLocation>
</comment>
<feature type="compositionally biased region" description="Polar residues" evidence="7">
    <location>
        <begin position="221"/>
        <end position="236"/>
    </location>
</feature>
<evidence type="ECO:0000256" key="4">
    <source>
        <dbReference type="ARBA" id="ARBA00022989"/>
    </source>
</evidence>
<dbReference type="Proteomes" id="UP000815325">
    <property type="component" value="Unassembled WGS sequence"/>
</dbReference>
<comment type="similarity">
    <text evidence="2 6">Belongs to the peroxisomal membrane protein PXMP2/4 family.</text>
</comment>
<accession>A0ABQ7G8L2</accession>
<keyword evidence="9" id="KW-1185">Reference proteome</keyword>
<evidence type="ECO:0000256" key="5">
    <source>
        <dbReference type="ARBA" id="ARBA00023136"/>
    </source>
</evidence>
<evidence type="ECO:0000256" key="7">
    <source>
        <dbReference type="SAM" id="MobiDB-lite"/>
    </source>
</evidence>
<dbReference type="PANTHER" id="PTHR11266">
    <property type="entry name" value="PEROXISOMAL MEMBRANE PROTEIN 2, PXMP2 MPV17"/>
    <property type="match status" value="1"/>
</dbReference>
<keyword evidence="3" id="KW-0812">Transmembrane</keyword>
<feature type="region of interest" description="Disordered" evidence="7">
    <location>
        <begin position="200"/>
        <end position="247"/>
    </location>
</feature>
<comment type="caution">
    <text evidence="8">The sequence shown here is derived from an EMBL/GenBank/DDBJ whole genome shotgun (WGS) entry which is preliminary data.</text>
</comment>
<sequence length="304" mass="32046">MLASSALLAGRRFCSLSFAELRPRCASPARPSMFLGSRTRSSRDQQGPAGEVKSFAHSPGSRTDEKTDWHRIHTTSSALDSMRTSNTGGELHKVGGSMERERALQQFGNTGKINPSGGTILAGMAAGFTLMFLLGINPLTQLERAWSSYLSALAFAPLLTKMCTAGVCTLVGDTLAQVLPFLLKSSSSSDAAAQKGSSIAGEGAGVAGKPGNGSPSGGLDQRSNSLKQSHEVSASPPSHEHSSQGGLLPGFKYDPARAVRFLAFSVLLATPVAHQWFNFLDKVSEPHLILSKGFTLNALNKWSG</sequence>